<dbReference type="RefSeq" id="WP_309262311.1">
    <property type="nucleotide sequence ID" value="NZ_JARUHG010000002.1"/>
</dbReference>
<organism evidence="1 2">
    <name type="scientific">Lysobacter arvi</name>
    <dbReference type="NCBI Taxonomy" id="3038776"/>
    <lineage>
        <taxon>Bacteria</taxon>
        <taxon>Pseudomonadati</taxon>
        <taxon>Pseudomonadota</taxon>
        <taxon>Gammaproteobacteria</taxon>
        <taxon>Lysobacterales</taxon>
        <taxon>Lysobacteraceae</taxon>
        <taxon>Lysobacter</taxon>
    </lineage>
</organism>
<name>A0ABU1CD94_9GAMM</name>
<dbReference type="EMBL" id="JARUHG010000002">
    <property type="protein sequence ID" value="MDR0183156.1"/>
    <property type="molecule type" value="Genomic_DNA"/>
</dbReference>
<sequence>MSTRQNDVAAFSPVAVPRWPGLRHVDAIERDLRRLGPSRRQALLDAVAMTLDSYVAGTAQRIGSGCVDLDAELDEVLRRLGPIGSKADAGGAIA</sequence>
<accession>A0ABU1CD94</accession>
<protein>
    <submittedName>
        <fullName evidence="1">Uncharacterized protein</fullName>
    </submittedName>
</protein>
<evidence type="ECO:0000313" key="2">
    <source>
        <dbReference type="Proteomes" id="UP001233535"/>
    </source>
</evidence>
<dbReference type="Proteomes" id="UP001233535">
    <property type="component" value="Unassembled WGS sequence"/>
</dbReference>
<proteinExistence type="predicted"/>
<gene>
    <name evidence="1" type="ORF">P8609_09250</name>
</gene>
<comment type="caution">
    <text evidence="1">The sequence shown here is derived from an EMBL/GenBank/DDBJ whole genome shotgun (WGS) entry which is preliminary data.</text>
</comment>
<reference evidence="1 2" key="1">
    <citation type="submission" date="2023-04" db="EMBL/GenBank/DDBJ databases">
        <title>Lysobacter sp. strain UC isolated from soil sample.</title>
        <authorList>
            <person name="Choksket S."/>
            <person name="Harshvardhan F."/>
            <person name="Rana R."/>
            <person name="Patil P.B."/>
            <person name="Korpole S."/>
        </authorList>
    </citation>
    <scope>NUCLEOTIDE SEQUENCE [LARGE SCALE GENOMIC DNA]</scope>
    <source>
        <strain evidence="1 2">UC</strain>
    </source>
</reference>
<keyword evidence="2" id="KW-1185">Reference proteome</keyword>
<evidence type="ECO:0000313" key="1">
    <source>
        <dbReference type="EMBL" id="MDR0183156.1"/>
    </source>
</evidence>